<comment type="similarity">
    <text evidence="3">Belongs to the GST superfamily. Sigma family.</text>
</comment>
<keyword evidence="2" id="KW-0808">Transferase</keyword>
<keyword evidence="8" id="KW-1185">Reference proteome</keyword>
<dbReference type="SUPFAM" id="SSF47616">
    <property type="entry name" value="GST C-terminal domain-like"/>
    <property type="match status" value="1"/>
</dbReference>
<dbReference type="Proteomes" id="UP001177023">
    <property type="component" value="Unassembled WGS sequence"/>
</dbReference>
<accession>A0AA36C9V3</accession>
<gene>
    <name evidence="7" type="ORF">MSPICULIGERA_LOCUS3077</name>
</gene>
<name>A0AA36C9V3_9BILA</name>
<feature type="non-terminal residue" evidence="7">
    <location>
        <position position="1"/>
    </location>
</feature>
<organism evidence="7 8">
    <name type="scientific">Mesorhabditis spiculigera</name>
    <dbReference type="NCBI Taxonomy" id="96644"/>
    <lineage>
        <taxon>Eukaryota</taxon>
        <taxon>Metazoa</taxon>
        <taxon>Ecdysozoa</taxon>
        <taxon>Nematoda</taxon>
        <taxon>Chromadorea</taxon>
        <taxon>Rhabditida</taxon>
        <taxon>Rhabditina</taxon>
        <taxon>Rhabditomorpha</taxon>
        <taxon>Rhabditoidea</taxon>
        <taxon>Rhabditidae</taxon>
        <taxon>Mesorhabditinae</taxon>
        <taxon>Mesorhabditis</taxon>
    </lineage>
</organism>
<dbReference type="PANTHER" id="PTHR11571:SF224">
    <property type="entry name" value="HEMATOPOIETIC PROSTAGLANDIN D SYNTHASE"/>
    <property type="match status" value="1"/>
</dbReference>
<dbReference type="AlphaFoldDB" id="A0AA36C9V3"/>
<dbReference type="InterPro" id="IPR036282">
    <property type="entry name" value="Glutathione-S-Trfase_C_sf"/>
</dbReference>
<dbReference type="FunFam" id="1.20.1050.10:FF:000031">
    <property type="entry name" value="Glutathione S-Transferase"/>
    <property type="match status" value="1"/>
</dbReference>
<dbReference type="InterPro" id="IPR004046">
    <property type="entry name" value="GST_C"/>
</dbReference>
<dbReference type="PROSITE" id="PS50405">
    <property type="entry name" value="GST_CTER"/>
    <property type="match status" value="1"/>
</dbReference>
<evidence type="ECO:0000256" key="5">
    <source>
        <dbReference type="ARBA" id="ARBA00078118"/>
    </source>
</evidence>
<dbReference type="Gene3D" id="1.20.1050.10">
    <property type="match status" value="1"/>
</dbReference>
<dbReference type="EMBL" id="CATQJA010000874">
    <property type="protein sequence ID" value="CAJ0564402.1"/>
    <property type="molecule type" value="Genomic_DNA"/>
</dbReference>
<evidence type="ECO:0000256" key="3">
    <source>
        <dbReference type="ARBA" id="ARBA00038317"/>
    </source>
</evidence>
<dbReference type="CDD" id="cd03192">
    <property type="entry name" value="GST_C_Sigma_like"/>
    <property type="match status" value="1"/>
</dbReference>
<evidence type="ECO:0000313" key="7">
    <source>
        <dbReference type="EMBL" id="CAJ0564402.1"/>
    </source>
</evidence>
<feature type="domain" description="GST C-terminal" evidence="6">
    <location>
        <begin position="5"/>
        <end position="136"/>
    </location>
</feature>
<dbReference type="GO" id="GO:0005737">
    <property type="term" value="C:cytoplasm"/>
    <property type="evidence" value="ECO:0007669"/>
    <property type="project" value="UniProtKB-ARBA"/>
</dbReference>
<proteinExistence type="inferred from homology"/>
<dbReference type="InterPro" id="IPR010987">
    <property type="entry name" value="Glutathione-S-Trfase_C-like"/>
</dbReference>
<evidence type="ECO:0000256" key="2">
    <source>
        <dbReference type="ARBA" id="ARBA00022679"/>
    </source>
</evidence>
<comment type="catalytic activity">
    <reaction evidence="4">
        <text>RX + glutathione = an S-substituted glutathione + a halide anion + H(+)</text>
        <dbReference type="Rhea" id="RHEA:16437"/>
        <dbReference type="ChEBI" id="CHEBI:15378"/>
        <dbReference type="ChEBI" id="CHEBI:16042"/>
        <dbReference type="ChEBI" id="CHEBI:17792"/>
        <dbReference type="ChEBI" id="CHEBI:57925"/>
        <dbReference type="ChEBI" id="CHEBI:90779"/>
        <dbReference type="EC" id="2.5.1.18"/>
    </reaction>
</comment>
<dbReference type="Pfam" id="PF14497">
    <property type="entry name" value="GST_C_3"/>
    <property type="match status" value="1"/>
</dbReference>
<dbReference type="GO" id="GO:0006749">
    <property type="term" value="P:glutathione metabolic process"/>
    <property type="evidence" value="ECO:0007669"/>
    <property type="project" value="TreeGrafter"/>
</dbReference>
<sequence length="151" mass="17217">FAGKDDWESAQIDAWVDQLNDFNTELRPYFIVVAGYGEGDKDKLYKEVVEPARDKIFPLIVKQLKANGSGFLVGSKVSWLDVTLSCHIETFLQFVPDYLDKYPEFQVKSLAEFFWQILEPRGAQSTIPATRSASEYSAENQITHLQALDDF</sequence>
<feature type="non-terminal residue" evidence="7">
    <location>
        <position position="151"/>
    </location>
</feature>
<protein>
    <recommendedName>
        <fullName evidence="1">glutathione transferase</fullName>
        <ecNumber evidence="1">2.5.1.18</ecNumber>
    </recommendedName>
    <alternativeName>
        <fullName evidence="5">GST class-sigma</fullName>
    </alternativeName>
</protein>
<dbReference type="GO" id="GO:0004364">
    <property type="term" value="F:glutathione transferase activity"/>
    <property type="evidence" value="ECO:0007669"/>
    <property type="project" value="UniProtKB-EC"/>
</dbReference>
<dbReference type="EC" id="2.5.1.18" evidence="1"/>
<evidence type="ECO:0000313" key="8">
    <source>
        <dbReference type="Proteomes" id="UP001177023"/>
    </source>
</evidence>
<evidence type="ECO:0000256" key="1">
    <source>
        <dbReference type="ARBA" id="ARBA00012452"/>
    </source>
</evidence>
<comment type="caution">
    <text evidence="7">The sequence shown here is derived from an EMBL/GenBank/DDBJ whole genome shotgun (WGS) entry which is preliminary data.</text>
</comment>
<reference evidence="7" key="1">
    <citation type="submission" date="2023-06" db="EMBL/GenBank/DDBJ databases">
        <authorList>
            <person name="Delattre M."/>
        </authorList>
    </citation>
    <scope>NUCLEOTIDE SEQUENCE</scope>
    <source>
        <strain evidence="7">AF72</strain>
    </source>
</reference>
<dbReference type="PANTHER" id="PTHR11571">
    <property type="entry name" value="GLUTATHIONE S-TRANSFERASE"/>
    <property type="match status" value="1"/>
</dbReference>
<dbReference type="InterPro" id="IPR050213">
    <property type="entry name" value="GST_superfamily"/>
</dbReference>
<evidence type="ECO:0000259" key="6">
    <source>
        <dbReference type="PROSITE" id="PS50405"/>
    </source>
</evidence>
<evidence type="ECO:0000256" key="4">
    <source>
        <dbReference type="ARBA" id="ARBA00047960"/>
    </source>
</evidence>